<evidence type="ECO:0000313" key="1">
    <source>
        <dbReference type="EMBL" id="MBG6122503.1"/>
    </source>
</evidence>
<proteinExistence type="predicted"/>
<keyword evidence="2" id="KW-1185">Reference proteome</keyword>
<organism evidence="1 2">
    <name type="scientific">Corynebacterium aquatimens</name>
    <dbReference type="NCBI Taxonomy" id="1190508"/>
    <lineage>
        <taxon>Bacteria</taxon>
        <taxon>Bacillati</taxon>
        <taxon>Actinomycetota</taxon>
        <taxon>Actinomycetes</taxon>
        <taxon>Mycobacteriales</taxon>
        <taxon>Corynebacteriaceae</taxon>
        <taxon>Corynebacterium</taxon>
    </lineage>
</organism>
<dbReference type="EMBL" id="JADOUE010000001">
    <property type="protein sequence ID" value="MBG6122503.1"/>
    <property type="molecule type" value="Genomic_DNA"/>
</dbReference>
<gene>
    <name evidence="1" type="ORF">IW254_001472</name>
</gene>
<comment type="caution">
    <text evidence="1">The sequence shown here is derived from an EMBL/GenBank/DDBJ whole genome shotgun (WGS) entry which is preliminary data.</text>
</comment>
<accession>A0A931GRZ2</accession>
<dbReference type="Pfam" id="PF14539">
    <property type="entry name" value="DUF4442"/>
    <property type="match status" value="1"/>
</dbReference>
<dbReference type="Proteomes" id="UP000658613">
    <property type="component" value="Unassembled WGS sequence"/>
</dbReference>
<dbReference type="Gene3D" id="3.10.129.10">
    <property type="entry name" value="Hotdog Thioesterase"/>
    <property type="match status" value="1"/>
</dbReference>
<sequence>MATPKFLRPENLFSANNLRRFMSYWPPFLGAGVKIREFDDDGTRVLVTHKPNALTRNAKGTAFGGTIMAMTDPFFMLAAMHRLGPEYNVWDTQGTVKFVKPGKGLLTADMRISDELYDEIIAKTADGSKYLHWFDVDVTDEKGDVVAHVSREVYFRRKKKQVLNAR</sequence>
<evidence type="ECO:0000313" key="2">
    <source>
        <dbReference type="Proteomes" id="UP000658613"/>
    </source>
</evidence>
<dbReference type="SUPFAM" id="SSF54637">
    <property type="entry name" value="Thioesterase/thiol ester dehydrase-isomerase"/>
    <property type="match status" value="1"/>
</dbReference>
<dbReference type="InterPro" id="IPR029069">
    <property type="entry name" value="HotDog_dom_sf"/>
</dbReference>
<name>A0A931GRZ2_9CORY</name>
<dbReference type="InterPro" id="IPR027961">
    <property type="entry name" value="DUF4442"/>
</dbReference>
<dbReference type="RefSeq" id="WP_196824885.1">
    <property type="nucleotide sequence ID" value="NZ_CP046980.1"/>
</dbReference>
<protein>
    <submittedName>
        <fullName evidence="1">Acyl-coenzyme A thioesterase PaaI-like protein</fullName>
    </submittedName>
</protein>
<reference evidence="1" key="1">
    <citation type="submission" date="2020-11" db="EMBL/GenBank/DDBJ databases">
        <title>Sequencing the genomes of 1000 actinobacteria strains.</title>
        <authorList>
            <person name="Klenk H.-P."/>
        </authorList>
    </citation>
    <scope>NUCLEOTIDE SEQUENCE</scope>
    <source>
        <strain evidence="1">DSM 45632</strain>
    </source>
</reference>
<dbReference type="AlphaFoldDB" id="A0A931GRZ2"/>